<dbReference type="RefSeq" id="WP_232088753.1">
    <property type="nucleotide sequence ID" value="NZ_FPIW01000065.1"/>
</dbReference>
<dbReference type="EMBL" id="FPIW01000065">
    <property type="protein sequence ID" value="SFW68626.1"/>
    <property type="molecule type" value="Genomic_DNA"/>
</dbReference>
<keyword evidence="3 5" id="KW-1133">Transmembrane helix</keyword>
<comment type="caution">
    <text evidence="7">The sequence shown here is derived from an EMBL/GenBank/DDBJ whole genome shotgun (WGS) entry which is preliminary data.</text>
</comment>
<proteinExistence type="inferred from homology"/>
<evidence type="ECO:0000256" key="6">
    <source>
        <dbReference type="SAM" id="SignalP"/>
    </source>
</evidence>
<evidence type="ECO:0000256" key="2">
    <source>
        <dbReference type="ARBA" id="ARBA00022692"/>
    </source>
</evidence>
<keyword evidence="7" id="KW-0966">Cell projection</keyword>
<feature type="signal peptide" evidence="6">
    <location>
        <begin position="1"/>
        <end position="22"/>
    </location>
</feature>
<comment type="subcellular location">
    <subcellularLocation>
        <location evidence="5">Cell membrane</location>
    </subcellularLocation>
    <subcellularLocation>
        <location evidence="5">Bacterial flagellum basal body</location>
    </subcellularLocation>
</comment>
<evidence type="ECO:0000256" key="4">
    <source>
        <dbReference type="ARBA" id="ARBA00023136"/>
    </source>
</evidence>
<feature type="chain" id="PRO_5041736306" description="Flagellar protein" evidence="6">
    <location>
        <begin position="23"/>
        <end position="221"/>
    </location>
</feature>
<dbReference type="Proteomes" id="UP000182680">
    <property type="component" value="Unassembled WGS sequence"/>
</dbReference>
<evidence type="ECO:0000256" key="1">
    <source>
        <dbReference type="ARBA" id="ARBA00022475"/>
    </source>
</evidence>
<accession>A0AA94HUS2</accession>
<gene>
    <name evidence="7" type="ORF">SAMN02910291_02510</name>
</gene>
<dbReference type="NCBIfam" id="TIGR03500">
    <property type="entry name" value="FliO_TIGR"/>
    <property type="match status" value="1"/>
</dbReference>
<keyword evidence="7" id="KW-0282">Flagellum</keyword>
<keyword evidence="5" id="KW-0975">Bacterial flagellum</keyword>
<keyword evidence="6" id="KW-0732">Signal</keyword>
<keyword evidence="4 5" id="KW-0472">Membrane</keyword>
<evidence type="ECO:0000256" key="3">
    <source>
        <dbReference type="ARBA" id="ARBA00022989"/>
    </source>
</evidence>
<feature type="transmembrane region" description="Helical" evidence="5">
    <location>
        <begin position="116"/>
        <end position="137"/>
    </location>
</feature>
<reference evidence="8" key="1">
    <citation type="submission" date="2016-11" db="EMBL/GenBank/DDBJ databases">
        <authorList>
            <person name="Jaros S."/>
            <person name="Januszkiewicz K."/>
            <person name="Wedrychowicz H."/>
        </authorList>
    </citation>
    <scope>NUCLEOTIDE SEQUENCE [LARGE SCALE GENOMIC DNA]</scope>
    <source>
        <strain evidence="8">DSM 7057</strain>
    </source>
</reference>
<keyword evidence="1 5" id="KW-1003">Cell membrane</keyword>
<dbReference type="AlphaFoldDB" id="A0AA94HUS2"/>
<evidence type="ECO:0000313" key="7">
    <source>
        <dbReference type="EMBL" id="SFW68626.1"/>
    </source>
</evidence>
<dbReference type="Pfam" id="PF04347">
    <property type="entry name" value="FliO"/>
    <property type="match status" value="1"/>
</dbReference>
<dbReference type="GO" id="GO:0044781">
    <property type="term" value="P:bacterial-type flagellum organization"/>
    <property type="evidence" value="ECO:0007669"/>
    <property type="project" value="UniProtKB-UniRule"/>
</dbReference>
<name>A0AA94HUS2_DESDE</name>
<protein>
    <recommendedName>
        <fullName evidence="5">Flagellar protein</fullName>
    </recommendedName>
</protein>
<evidence type="ECO:0000313" key="8">
    <source>
        <dbReference type="Proteomes" id="UP000182680"/>
    </source>
</evidence>
<keyword evidence="2 5" id="KW-0812">Transmembrane</keyword>
<comment type="similarity">
    <text evidence="5">Belongs to the FliO/MopB family.</text>
</comment>
<sequence>MASLVHAVSAAGALALSAIAPASGVAGQAVRGTVEAAVPPAADSGVMSGLSGGLEQIVEHAAELARQGLGAAAQAAGHVAENFGDSLESGLAGDVAGSAAAHGASLGGSSFSWGGYAQAVGILFLLVALLWLVVWLVRRFGKFNFLPRPGALPKGALVMEAQLPLGPRKGLMVVRFLNRRLLLGVTDQHITLLTEEQAQHEPQNKDFQHVMEEVARGADSR</sequence>
<organism evidence="7 8">
    <name type="scientific">Desulfovibrio desulfuricans</name>
    <dbReference type="NCBI Taxonomy" id="876"/>
    <lineage>
        <taxon>Bacteria</taxon>
        <taxon>Pseudomonadati</taxon>
        <taxon>Thermodesulfobacteriota</taxon>
        <taxon>Desulfovibrionia</taxon>
        <taxon>Desulfovibrionales</taxon>
        <taxon>Desulfovibrionaceae</taxon>
        <taxon>Desulfovibrio</taxon>
    </lineage>
</organism>
<evidence type="ECO:0000256" key="5">
    <source>
        <dbReference type="RuleBase" id="RU362064"/>
    </source>
</evidence>
<dbReference type="InterPro" id="IPR022781">
    <property type="entry name" value="Flagellar_biosynth_FliO"/>
</dbReference>
<dbReference type="GO" id="GO:0009425">
    <property type="term" value="C:bacterial-type flagellum basal body"/>
    <property type="evidence" value="ECO:0007669"/>
    <property type="project" value="UniProtKB-SubCell"/>
</dbReference>
<dbReference type="GO" id="GO:0005886">
    <property type="term" value="C:plasma membrane"/>
    <property type="evidence" value="ECO:0007669"/>
    <property type="project" value="UniProtKB-SubCell"/>
</dbReference>
<keyword evidence="7" id="KW-0969">Cilium</keyword>